<protein>
    <submittedName>
        <fullName evidence="3">Uncharacterized protein</fullName>
    </submittedName>
</protein>
<evidence type="ECO:0000313" key="4">
    <source>
        <dbReference type="Proteomes" id="UP000308652"/>
    </source>
</evidence>
<evidence type="ECO:0000256" key="2">
    <source>
        <dbReference type="SAM" id="MobiDB-lite"/>
    </source>
</evidence>
<evidence type="ECO:0000313" key="3">
    <source>
        <dbReference type="EMBL" id="TFK36519.1"/>
    </source>
</evidence>
<feature type="compositionally biased region" description="Polar residues" evidence="2">
    <location>
        <begin position="594"/>
        <end position="604"/>
    </location>
</feature>
<name>A0A5C3LTJ1_9AGAR</name>
<proteinExistence type="predicted"/>
<dbReference type="Gene3D" id="1.25.40.10">
    <property type="entry name" value="Tetratricopeptide repeat domain"/>
    <property type="match status" value="1"/>
</dbReference>
<dbReference type="AlphaFoldDB" id="A0A5C3LTJ1"/>
<keyword evidence="1" id="KW-0677">Repeat</keyword>
<dbReference type="Proteomes" id="UP000308652">
    <property type="component" value="Unassembled WGS sequence"/>
</dbReference>
<dbReference type="PANTHER" id="PTHR47447:SF17">
    <property type="entry name" value="OS12G0638900 PROTEIN"/>
    <property type="match status" value="1"/>
</dbReference>
<dbReference type="EMBL" id="ML213613">
    <property type="protein sequence ID" value="TFK36519.1"/>
    <property type="molecule type" value="Genomic_DNA"/>
</dbReference>
<dbReference type="InterPro" id="IPR011990">
    <property type="entry name" value="TPR-like_helical_dom_sf"/>
</dbReference>
<evidence type="ECO:0000256" key="1">
    <source>
        <dbReference type="ARBA" id="ARBA00022737"/>
    </source>
</evidence>
<organism evidence="3 4">
    <name type="scientific">Crucibulum laeve</name>
    <dbReference type="NCBI Taxonomy" id="68775"/>
    <lineage>
        <taxon>Eukaryota</taxon>
        <taxon>Fungi</taxon>
        <taxon>Dikarya</taxon>
        <taxon>Basidiomycota</taxon>
        <taxon>Agaricomycotina</taxon>
        <taxon>Agaricomycetes</taxon>
        <taxon>Agaricomycetidae</taxon>
        <taxon>Agaricales</taxon>
        <taxon>Agaricineae</taxon>
        <taxon>Nidulariaceae</taxon>
        <taxon>Crucibulum</taxon>
    </lineage>
</organism>
<reference evidence="3 4" key="1">
    <citation type="journal article" date="2019" name="Nat. Ecol. Evol.">
        <title>Megaphylogeny resolves global patterns of mushroom evolution.</title>
        <authorList>
            <person name="Varga T."/>
            <person name="Krizsan K."/>
            <person name="Foldi C."/>
            <person name="Dima B."/>
            <person name="Sanchez-Garcia M."/>
            <person name="Sanchez-Ramirez S."/>
            <person name="Szollosi G.J."/>
            <person name="Szarkandi J.G."/>
            <person name="Papp V."/>
            <person name="Albert L."/>
            <person name="Andreopoulos W."/>
            <person name="Angelini C."/>
            <person name="Antonin V."/>
            <person name="Barry K.W."/>
            <person name="Bougher N.L."/>
            <person name="Buchanan P."/>
            <person name="Buyck B."/>
            <person name="Bense V."/>
            <person name="Catcheside P."/>
            <person name="Chovatia M."/>
            <person name="Cooper J."/>
            <person name="Damon W."/>
            <person name="Desjardin D."/>
            <person name="Finy P."/>
            <person name="Geml J."/>
            <person name="Haridas S."/>
            <person name="Hughes K."/>
            <person name="Justo A."/>
            <person name="Karasinski D."/>
            <person name="Kautmanova I."/>
            <person name="Kiss B."/>
            <person name="Kocsube S."/>
            <person name="Kotiranta H."/>
            <person name="LaButti K.M."/>
            <person name="Lechner B.E."/>
            <person name="Liimatainen K."/>
            <person name="Lipzen A."/>
            <person name="Lukacs Z."/>
            <person name="Mihaltcheva S."/>
            <person name="Morgado L.N."/>
            <person name="Niskanen T."/>
            <person name="Noordeloos M.E."/>
            <person name="Ohm R.A."/>
            <person name="Ortiz-Santana B."/>
            <person name="Ovrebo C."/>
            <person name="Racz N."/>
            <person name="Riley R."/>
            <person name="Savchenko A."/>
            <person name="Shiryaev A."/>
            <person name="Soop K."/>
            <person name="Spirin V."/>
            <person name="Szebenyi C."/>
            <person name="Tomsovsky M."/>
            <person name="Tulloss R.E."/>
            <person name="Uehling J."/>
            <person name="Grigoriev I.V."/>
            <person name="Vagvolgyi C."/>
            <person name="Papp T."/>
            <person name="Martin F.M."/>
            <person name="Miettinen O."/>
            <person name="Hibbett D.S."/>
            <person name="Nagy L.G."/>
        </authorList>
    </citation>
    <scope>NUCLEOTIDE SEQUENCE [LARGE SCALE GENOMIC DNA]</scope>
    <source>
        <strain evidence="3 4">CBS 166.37</strain>
    </source>
</reference>
<keyword evidence="4" id="KW-1185">Reference proteome</keyword>
<dbReference type="PANTHER" id="PTHR47447">
    <property type="entry name" value="OS03G0856100 PROTEIN"/>
    <property type="match status" value="1"/>
</dbReference>
<dbReference type="OrthoDB" id="5588846at2759"/>
<sequence>MKLSTSILPPALLDLTLLRVSSPSNGLITRLRAAGANMRRISTTRQLKQPALAEATPPPAPYIGFTQAMNSHAPEAEDVVSGKRPLRRHRSLTVRSGSGLSSAASELQRRIEALSTVVIAEENTADASLYTEEELLTFYEGVLDFTAPEEQNADTEAPKLAQAERDISLINGVDRRLMDPELLANARSTQSFTSEEYNEADVDLMQPYRRVLKRAHEIVTRVEAVRNSMDKTADLETLIQEQPSSSKKPFLAVGVLSPLECEALVRVCIQARDTVAAELALELMKRTGTPVPEVAITDLLEMYCESANVTAVESLLQKYLSGPPTEPQRHLHIKTHLRASPPSSLPTTALSVLHSYEDSGTPAPLKTYTTLIASLFSTPSTTARAHAWDLFYHMRYAAHPDPDVILYTQMIRACASPISVRFSSEPERALDLWTEMTVDHRIVPTRGAYNAVILACARSGEKQYVNEAFRLARQMLDSHRDARGKAAYRPDRGTFCALLEGAKRIGDLGRVRWILAEMIRGGEDGLSVDENVMVHVFHAYASYRPPFERSMAKLIKEEGKEAGAAKPGPQSPAVQPESAMQMGSSENRVAVDTPNPTLTHLPPQTHQEVINEVKFLFKRILDDTGYAKPSDDLPLPSNTFNQVAITNYLVSAFLSVYYRHSSLQNARGLFWSLYEDLKLERNAHAYVQALETCANARRVDRETAMKFAEEVWVKWSVLEENGMDGRRKLDARMIERANLAMIKTLSLRNEVERAMDHVRAFAARYPPNDIRTPTPKPALRASKTALTGARPLVRMTSTEVPDDKVPPLLTFPDLEVLHHRLVVYEKTKDIGYIKWLTSTYEWVLRMRRNEAMKARPPKADLVPVVV</sequence>
<feature type="region of interest" description="Disordered" evidence="2">
    <location>
        <begin position="559"/>
        <end position="604"/>
    </location>
</feature>
<accession>A0A5C3LTJ1</accession>
<dbReference type="STRING" id="68775.A0A5C3LTJ1"/>
<gene>
    <name evidence="3" type="ORF">BDQ12DRAFT_686552</name>
</gene>